<evidence type="ECO:0000256" key="5">
    <source>
        <dbReference type="RuleBase" id="RU361267"/>
    </source>
</evidence>
<dbReference type="InterPro" id="IPR002123">
    <property type="entry name" value="Plipid/glycerol_acylTrfase"/>
</dbReference>
<dbReference type="eggNOG" id="KOG2848">
    <property type="taxonomic scope" value="Eukaryota"/>
</dbReference>
<dbReference type="InParanoid" id="A0A212FH93"/>
<evidence type="ECO:0000313" key="8">
    <source>
        <dbReference type="EMBL" id="OWR53099.1"/>
    </source>
</evidence>
<evidence type="ECO:0000313" key="9">
    <source>
        <dbReference type="Proteomes" id="UP000007151"/>
    </source>
</evidence>
<evidence type="ECO:0000256" key="2">
    <source>
        <dbReference type="ARBA" id="ARBA00008655"/>
    </source>
</evidence>
<evidence type="ECO:0000256" key="3">
    <source>
        <dbReference type="ARBA" id="ARBA00022679"/>
    </source>
</evidence>
<dbReference type="GO" id="GO:0005783">
    <property type="term" value="C:endoplasmic reticulum"/>
    <property type="evidence" value="ECO:0007669"/>
    <property type="project" value="TreeGrafter"/>
</dbReference>
<dbReference type="SMART" id="SM00563">
    <property type="entry name" value="PlsC"/>
    <property type="match status" value="1"/>
</dbReference>
<comment type="similarity">
    <text evidence="2 5">Belongs to the 1-acyl-sn-glycerol-3-phosphate acyltransferase family.</text>
</comment>
<protein>
    <recommendedName>
        <fullName evidence="5">1-acyl-sn-glycerol-3-phosphate acyltransferase</fullName>
        <ecNumber evidence="5">2.3.1.51</ecNumber>
    </recommendedName>
</protein>
<name>A0A212FH93_DANPL</name>
<dbReference type="STRING" id="278856.A0A212FH93"/>
<evidence type="ECO:0000256" key="4">
    <source>
        <dbReference type="ARBA" id="ARBA00023315"/>
    </source>
</evidence>
<dbReference type="SUPFAM" id="SSF69593">
    <property type="entry name" value="Glycerol-3-phosphate (1)-acyltransferase"/>
    <property type="match status" value="1"/>
</dbReference>
<keyword evidence="5" id="KW-0444">Lipid biosynthesis</keyword>
<keyword evidence="9" id="KW-1185">Reference proteome</keyword>
<keyword evidence="3 5" id="KW-0808">Transferase</keyword>
<accession>A0A212FH93</accession>
<comment type="catalytic activity">
    <reaction evidence="5">
        <text>a 1-acyl-sn-glycero-3-phosphate + an acyl-CoA = a 1,2-diacyl-sn-glycero-3-phosphate + CoA</text>
        <dbReference type="Rhea" id="RHEA:19709"/>
        <dbReference type="ChEBI" id="CHEBI:57287"/>
        <dbReference type="ChEBI" id="CHEBI:57970"/>
        <dbReference type="ChEBI" id="CHEBI:58342"/>
        <dbReference type="ChEBI" id="CHEBI:58608"/>
        <dbReference type="EC" id="2.3.1.51"/>
    </reaction>
</comment>
<gene>
    <name evidence="8" type="ORF">KGM_204495</name>
</gene>
<evidence type="ECO:0000256" key="6">
    <source>
        <dbReference type="SAM" id="Phobius"/>
    </source>
</evidence>
<dbReference type="GO" id="GO:0003841">
    <property type="term" value="F:1-acylglycerol-3-phosphate O-acyltransferase activity"/>
    <property type="evidence" value="ECO:0007669"/>
    <property type="project" value="UniProtKB-UniRule"/>
</dbReference>
<dbReference type="AlphaFoldDB" id="A0A212FH93"/>
<proteinExistence type="inferred from homology"/>
<evidence type="ECO:0000259" key="7">
    <source>
        <dbReference type="SMART" id="SM00563"/>
    </source>
</evidence>
<keyword evidence="5" id="KW-1208">Phospholipid metabolism</keyword>
<dbReference type="GO" id="GO:0006654">
    <property type="term" value="P:phosphatidic acid biosynthetic process"/>
    <property type="evidence" value="ECO:0007669"/>
    <property type="project" value="TreeGrafter"/>
</dbReference>
<evidence type="ECO:0000256" key="1">
    <source>
        <dbReference type="ARBA" id="ARBA00004728"/>
    </source>
</evidence>
<dbReference type="KEGG" id="dpl:KGM_204495"/>
<keyword evidence="5" id="KW-0443">Lipid metabolism</keyword>
<keyword evidence="6" id="KW-1133">Transmembrane helix</keyword>
<comment type="caution">
    <text evidence="8">The sequence shown here is derived from an EMBL/GenBank/DDBJ whole genome shotgun (WGS) entry which is preliminary data.</text>
</comment>
<keyword evidence="6" id="KW-0472">Membrane</keyword>
<feature type="transmembrane region" description="Helical" evidence="6">
    <location>
        <begin position="21"/>
        <end position="42"/>
    </location>
</feature>
<dbReference type="GO" id="GO:0016020">
    <property type="term" value="C:membrane"/>
    <property type="evidence" value="ECO:0007669"/>
    <property type="project" value="InterPro"/>
</dbReference>
<comment type="domain">
    <text evidence="5">The HXXXXD motif is essential for acyltransferase activity and may constitute the binding site for the phosphate moiety of the glycerol-3-phosphate.</text>
</comment>
<feature type="transmembrane region" description="Helical" evidence="6">
    <location>
        <begin position="117"/>
        <end position="135"/>
    </location>
</feature>
<reference evidence="8 9" key="1">
    <citation type="journal article" date="2011" name="Cell">
        <title>The monarch butterfly genome yields insights into long-distance migration.</title>
        <authorList>
            <person name="Zhan S."/>
            <person name="Merlin C."/>
            <person name="Boore J.L."/>
            <person name="Reppert S.M."/>
        </authorList>
    </citation>
    <scope>NUCLEOTIDE SEQUENCE [LARGE SCALE GENOMIC DNA]</scope>
    <source>
        <strain evidence="8">F-2</strain>
    </source>
</reference>
<dbReference type="PANTHER" id="PTHR10434:SF53">
    <property type="entry name" value="1-ACYL-SN-GLYCEROL-3-PHOSPHATE ACYLTRANSFERASE"/>
    <property type="match status" value="1"/>
</dbReference>
<dbReference type="NCBIfam" id="TIGR00530">
    <property type="entry name" value="AGP_acyltrn"/>
    <property type="match status" value="1"/>
</dbReference>
<feature type="domain" description="Phospholipid/glycerol acyltransferase" evidence="7">
    <location>
        <begin position="84"/>
        <end position="202"/>
    </location>
</feature>
<dbReference type="CDD" id="cd07989">
    <property type="entry name" value="LPLAT_AGPAT-like"/>
    <property type="match status" value="1"/>
</dbReference>
<dbReference type="PANTHER" id="PTHR10434">
    <property type="entry name" value="1-ACYL-SN-GLYCEROL-3-PHOSPHATE ACYLTRANSFERASE"/>
    <property type="match status" value="1"/>
</dbReference>
<dbReference type="EMBL" id="AGBW02008520">
    <property type="protein sequence ID" value="OWR53099.1"/>
    <property type="molecule type" value="Genomic_DNA"/>
</dbReference>
<keyword evidence="6" id="KW-0812">Transmembrane</keyword>
<dbReference type="InterPro" id="IPR004552">
    <property type="entry name" value="AGP_acyltrans"/>
</dbReference>
<keyword evidence="4 5" id="KW-0012">Acyltransferase</keyword>
<comment type="pathway">
    <text evidence="1">Phospholipid metabolism; CDP-diacylglycerol biosynthesis; CDP-diacylglycerol from sn-glycerol 3-phosphate: step 2/3.</text>
</comment>
<organism evidence="8 9">
    <name type="scientific">Danaus plexippus plexippus</name>
    <dbReference type="NCBI Taxonomy" id="278856"/>
    <lineage>
        <taxon>Eukaryota</taxon>
        <taxon>Metazoa</taxon>
        <taxon>Ecdysozoa</taxon>
        <taxon>Arthropoda</taxon>
        <taxon>Hexapoda</taxon>
        <taxon>Insecta</taxon>
        <taxon>Pterygota</taxon>
        <taxon>Neoptera</taxon>
        <taxon>Endopterygota</taxon>
        <taxon>Lepidoptera</taxon>
        <taxon>Glossata</taxon>
        <taxon>Ditrysia</taxon>
        <taxon>Papilionoidea</taxon>
        <taxon>Nymphalidae</taxon>
        <taxon>Danainae</taxon>
        <taxon>Danaini</taxon>
        <taxon>Danaina</taxon>
        <taxon>Danaus</taxon>
        <taxon>Danaus</taxon>
    </lineage>
</organism>
<keyword evidence="5" id="KW-0594">Phospholipid biosynthesis</keyword>
<dbReference type="Pfam" id="PF01553">
    <property type="entry name" value="Acyltransferase"/>
    <property type="match status" value="1"/>
</dbReference>
<sequence length="272" mass="31419">MVLTYITKKIIKREPNRIKFYCYYFIFYIYGIFVSSIVWPFFLFNPKSVKNAQFGANLLKHVTKIYGLQWQLRNGDILAEDRGAVIVSNHQSSLDVLGMFNIWNIIGNLAPVAKKEIFYIWPFGLAAYLAGVVFIDRRNSKGAYQTLQKTTDVMVKNKTKLWLFPEGTRNKCYDKMLPFKKGAFAIAVAAQKPIIPVVFSPYYFINEKKYIFNKGHIVMQCLEPVSTEGLTADDVPELIRRVHSQMEKTYKELTKEIVSSLPSDYPHPIVNM</sequence>
<dbReference type="EC" id="2.3.1.51" evidence="5"/>
<dbReference type="Proteomes" id="UP000007151">
    <property type="component" value="Unassembled WGS sequence"/>
</dbReference>